<reference evidence="8 9" key="1">
    <citation type="submission" date="2024-04" db="EMBL/GenBank/DDBJ databases">
        <title>genome sequences of Mucor flavus KT1a and Helicostylum pulchrum KT1b strains isolated from the surface of a dry-aged beef.</title>
        <authorList>
            <person name="Toyotome T."/>
            <person name="Hosono M."/>
            <person name="Torimaru M."/>
            <person name="Fukuda K."/>
            <person name="Mikami N."/>
        </authorList>
    </citation>
    <scope>NUCLEOTIDE SEQUENCE [LARGE SCALE GENOMIC DNA]</scope>
    <source>
        <strain evidence="8 9">KT1a</strain>
    </source>
</reference>
<evidence type="ECO:0000256" key="2">
    <source>
        <dbReference type="ARBA" id="ARBA00006653"/>
    </source>
</evidence>
<evidence type="ECO:0000256" key="5">
    <source>
        <dbReference type="ARBA" id="ARBA00022927"/>
    </source>
</evidence>
<dbReference type="EMBL" id="BAABUK010000006">
    <property type="protein sequence ID" value="GAA5809822.1"/>
    <property type="molecule type" value="Genomic_DNA"/>
</dbReference>
<accession>A0ABP9YSI0</accession>
<keyword evidence="6" id="KW-0333">Golgi apparatus</keyword>
<evidence type="ECO:0000256" key="1">
    <source>
        <dbReference type="ARBA" id="ARBA00004395"/>
    </source>
</evidence>
<organism evidence="8 9">
    <name type="scientific">Mucor flavus</name>
    <dbReference type="NCBI Taxonomy" id="439312"/>
    <lineage>
        <taxon>Eukaryota</taxon>
        <taxon>Fungi</taxon>
        <taxon>Fungi incertae sedis</taxon>
        <taxon>Mucoromycota</taxon>
        <taxon>Mucoromycotina</taxon>
        <taxon>Mucoromycetes</taxon>
        <taxon>Mucorales</taxon>
        <taxon>Mucorineae</taxon>
        <taxon>Mucoraceae</taxon>
        <taxon>Mucor</taxon>
    </lineage>
</organism>
<name>A0ABP9YSI0_9FUNG</name>
<proteinExistence type="inferred from homology"/>
<dbReference type="InterPro" id="IPR033370">
    <property type="entry name" value="COG1"/>
</dbReference>
<evidence type="ECO:0000313" key="8">
    <source>
        <dbReference type="EMBL" id="GAA5809822.1"/>
    </source>
</evidence>
<dbReference type="PANTHER" id="PTHR31658">
    <property type="entry name" value="CONSERVED OLIGOMERIC GOLGI COMPLEX SUBUNIT 1"/>
    <property type="match status" value="1"/>
</dbReference>
<comment type="similarity">
    <text evidence="2">Belongs to the COG1 family.</text>
</comment>
<comment type="subcellular location">
    <subcellularLocation>
        <location evidence="1">Golgi apparatus membrane</location>
        <topology evidence="1">Peripheral membrane protein</topology>
    </subcellularLocation>
</comment>
<gene>
    <name evidence="8" type="ORF">MFLAVUS_003237</name>
</gene>
<evidence type="ECO:0000256" key="3">
    <source>
        <dbReference type="ARBA" id="ARBA00020978"/>
    </source>
</evidence>
<dbReference type="Pfam" id="PF08700">
    <property type="entry name" value="VPS51_Exo84_N"/>
    <property type="match status" value="1"/>
</dbReference>
<keyword evidence="7" id="KW-0472">Membrane</keyword>
<keyword evidence="9" id="KW-1185">Reference proteome</keyword>
<keyword evidence="4" id="KW-0813">Transport</keyword>
<evidence type="ECO:0000256" key="6">
    <source>
        <dbReference type="ARBA" id="ARBA00023034"/>
    </source>
</evidence>
<protein>
    <recommendedName>
        <fullName evidence="3">Conserved oligomeric Golgi complex subunit 1</fullName>
    </recommendedName>
</protein>
<dbReference type="Proteomes" id="UP001473302">
    <property type="component" value="Unassembled WGS sequence"/>
</dbReference>
<evidence type="ECO:0000256" key="4">
    <source>
        <dbReference type="ARBA" id="ARBA00022448"/>
    </source>
</evidence>
<evidence type="ECO:0000313" key="9">
    <source>
        <dbReference type="Proteomes" id="UP001473302"/>
    </source>
</evidence>
<dbReference type="PANTHER" id="PTHR31658:SF0">
    <property type="entry name" value="CONSERVED OLIGOMERIC GOLGI COMPLEX SUBUNIT 1"/>
    <property type="match status" value="1"/>
</dbReference>
<evidence type="ECO:0000256" key="7">
    <source>
        <dbReference type="ARBA" id="ARBA00023136"/>
    </source>
</evidence>
<keyword evidence="5" id="KW-0653">Protein transport</keyword>
<comment type="caution">
    <text evidence="8">The sequence shown here is derived from an EMBL/GenBank/DDBJ whole genome shotgun (WGS) entry which is preliminary data.</text>
</comment>
<sequence>MSVEKIVPEDDPDTYLIESSVPDVRAFEQKIRVDIETQKRELRAMVGEQYLDLISAADAIITMSKNAQAIQTNFERMQVACDIESIKRNARNKIQRQDEQDNQIRIDTKRKHVYVIAALVKSLADVPEQIWHALENHRYLHASRLYILAKQVHEYLEKEKTKSTIDIEVAFPVIQRQWDAVCVFGPQIIQRSIHYLRISEQSSEHVAEVLVGLMLLEQSSYKESLEKLLEMRSNVIRDVIKDYSKSTDTANNRISHQLKEVILVVKQTLRQISDIFFFKESDKSTLLESYVTAFQKTFLIPSKSSHGNETPSQPAITRLFSPSSNVHLIVRYLPESIQRYLPEFDPSPALTSENVRGLIQSWLEQVQDMLKEKVPEILSSIQSQADLIQVRSKLWELLDEDENRRDSIWKEIAQNLLGKPYSIWDNLFRHIFNDRFKLMIDLALTKLSNQPESFVWPLVTDPSKSQRLKKDFVVTTNIWPGANTNNQSAFALPNFSSSEKIQIFKESLKETANDITDTLYKSQNAFDSCLKDIRGDVEAHLKHFDHDNFHIKSDTDMIKSYFQDNSYQSVLNYSTNINTLIEKVGEWTDNKKSRAEILTFVNVENELSIFFGRLARNIAYLSKELPKALLVSVDTAPIFELRSSINKDPKYTATQNELISTYHQAHNVWISWLESELARRLKLSLSTSKWNDKCTAVSVWENVDEDIKLPTQSTNEIVRILFYICEEIQCINSAILDQSIMTKLRHQLYDSVNNVFNNFLSNIESTEITENGALQLIFDYMFLTTVLQDAKKSSASQKIIEILQEQIDPINWDSYEPHLKPCVNKFYTKQSLIFGVLTSATNETYEKARKVMSNQQQGQHNVLPLASQATRFTLLPIGHLTSSSVRAR</sequence>